<keyword evidence="1" id="KW-0812">Transmembrane</keyword>
<reference evidence="2 3" key="1">
    <citation type="submission" date="2019-10" db="EMBL/GenBank/DDBJ databases">
        <title>Glaciimonas soli sp. nov., a psychrophilic bacterium isolated from the forest soil of a high elevation mountain in Taiwan.</title>
        <authorList>
            <person name="Wang L.-T."/>
            <person name="Shieh W.Y."/>
        </authorList>
    </citation>
    <scope>NUCLEOTIDE SEQUENCE [LARGE SCALE GENOMIC DNA]</scope>
    <source>
        <strain evidence="2 3">GS1</strain>
    </source>
</reference>
<sequence>MRVYISKFSLIFGATCTASFTAVNVFFIWLTYQLNANHSNISHEILLVFCLVATLFTFTTFALWWFFIRIYRFRNKPVISFDENNVSYWIKSHKELVTTQYDAIRRIDFDTEIFPKGSKFYLQIHKMDDRIDGIFMNNLGKSIKDIFLMFKEKCPHLTQSYSAVLLLA</sequence>
<dbReference type="EMBL" id="WINI01000003">
    <property type="protein sequence ID" value="MQR00635.1"/>
    <property type="molecule type" value="Genomic_DNA"/>
</dbReference>
<proteinExistence type="predicted"/>
<dbReference type="RefSeq" id="WP_153234217.1">
    <property type="nucleotide sequence ID" value="NZ_WINI01000003.1"/>
</dbReference>
<evidence type="ECO:0000256" key="1">
    <source>
        <dbReference type="SAM" id="Phobius"/>
    </source>
</evidence>
<gene>
    <name evidence="2" type="ORF">GEV47_08050</name>
</gene>
<dbReference type="Proteomes" id="UP000451565">
    <property type="component" value="Unassembled WGS sequence"/>
</dbReference>
<dbReference type="AlphaFoldDB" id="A0A843YME9"/>
<feature type="transmembrane region" description="Helical" evidence="1">
    <location>
        <begin position="12"/>
        <end position="33"/>
    </location>
</feature>
<evidence type="ECO:0000313" key="2">
    <source>
        <dbReference type="EMBL" id="MQR00635.1"/>
    </source>
</evidence>
<feature type="transmembrane region" description="Helical" evidence="1">
    <location>
        <begin position="45"/>
        <end position="67"/>
    </location>
</feature>
<comment type="caution">
    <text evidence="2">The sequence shown here is derived from an EMBL/GenBank/DDBJ whole genome shotgun (WGS) entry which is preliminary data.</text>
</comment>
<keyword evidence="3" id="KW-1185">Reference proteome</keyword>
<name>A0A843YME9_9BURK</name>
<keyword evidence="1" id="KW-1133">Transmembrane helix</keyword>
<evidence type="ECO:0000313" key="3">
    <source>
        <dbReference type="Proteomes" id="UP000451565"/>
    </source>
</evidence>
<accession>A0A843YME9</accession>
<protein>
    <submittedName>
        <fullName evidence="2">Uncharacterized protein</fullName>
    </submittedName>
</protein>
<keyword evidence="1" id="KW-0472">Membrane</keyword>
<organism evidence="2 3">
    <name type="scientific">Glaciimonas soli</name>
    <dbReference type="NCBI Taxonomy" id="2590999"/>
    <lineage>
        <taxon>Bacteria</taxon>
        <taxon>Pseudomonadati</taxon>
        <taxon>Pseudomonadota</taxon>
        <taxon>Betaproteobacteria</taxon>
        <taxon>Burkholderiales</taxon>
        <taxon>Oxalobacteraceae</taxon>
        <taxon>Glaciimonas</taxon>
    </lineage>
</organism>